<dbReference type="PROSITE" id="PS00138">
    <property type="entry name" value="SUBTILASE_SER"/>
    <property type="match status" value="1"/>
</dbReference>
<feature type="domain" description="Peptidase S8/S53" evidence="8">
    <location>
        <begin position="161"/>
        <end position="417"/>
    </location>
</feature>
<dbReference type="GO" id="GO:0004252">
    <property type="term" value="F:serine-type endopeptidase activity"/>
    <property type="evidence" value="ECO:0007669"/>
    <property type="project" value="UniProtKB-UniRule"/>
</dbReference>
<protein>
    <submittedName>
        <fullName evidence="10">Serine protease</fullName>
    </submittedName>
</protein>
<keyword evidence="7" id="KW-0732">Signal</keyword>
<gene>
    <name evidence="10" type="primary">SUB8_1</name>
    <name evidence="10" type="ORF">BGZ70_000677</name>
</gene>
<feature type="active site" description="Charge relay system" evidence="5">
    <location>
        <position position="364"/>
    </location>
</feature>
<dbReference type="Proteomes" id="UP000738359">
    <property type="component" value="Unassembled WGS sequence"/>
</dbReference>
<reference evidence="10" key="1">
    <citation type="journal article" date="2020" name="Fungal Divers.">
        <title>Resolving the Mortierellaceae phylogeny through synthesis of multi-gene phylogenetics and phylogenomics.</title>
        <authorList>
            <person name="Vandepol N."/>
            <person name="Liber J."/>
            <person name="Desiro A."/>
            <person name="Na H."/>
            <person name="Kennedy M."/>
            <person name="Barry K."/>
            <person name="Grigoriev I.V."/>
            <person name="Miller A.N."/>
            <person name="O'Donnell K."/>
            <person name="Stajich J.E."/>
            <person name="Bonito G."/>
        </authorList>
    </citation>
    <scope>NUCLEOTIDE SEQUENCE</scope>
    <source>
        <strain evidence="10">CK1249</strain>
    </source>
</reference>
<dbReference type="PANTHER" id="PTHR43806:SF11">
    <property type="entry name" value="CEREVISIN-RELATED"/>
    <property type="match status" value="1"/>
</dbReference>
<keyword evidence="3 5" id="KW-0378">Hydrolase</keyword>
<dbReference type="InterPro" id="IPR034193">
    <property type="entry name" value="PCSK9_ProteinaseK-like"/>
</dbReference>
<dbReference type="Gene3D" id="3.30.70.80">
    <property type="entry name" value="Peptidase S8 propeptide/proteinase inhibitor I9"/>
    <property type="match status" value="1"/>
</dbReference>
<evidence type="ECO:0000259" key="9">
    <source>
        <dbReference type="Pfam" id="PF05922"/>
    </source>
</evidence>
<evidence type="ECO:0000256" key="4">
    <source>
        <dbReference type="ARBA" id="ARBA00022825"/>
    </source>
</evidence>
<feature type="active site" description="Charge relay system" evidence="5">
    <location>
        <position position="202"/>
    </location>
</feature>
<dbReference type="GO" id="GO:0006508">
    <property type="term" value="P:proteolysis"/>
    <property type="evidence" value="ECO:0007669"/>
    <property type="project" value="UniProtKB-KW"/>
</dbReference>
<dbReference type="PROSITE" id="PS00136">
    <property type="entry name" value="SUBTILASE_ASP"/>
    <property type="match status" value="1"/>
</dbReference>
<feature type="domain" description="Inhibitor I9" evidence="9">
    <location>
        <begin position="47"/>
        <end position="125"/>
    </location>
</feature>
<dbReference type="InterPro" id="IPR022398">
    <property type="entry name" value="Peptidase_S8_His-AS"/>
</dbReference>
<evidence type="ECO:0000259" key="8">
    <source>
        <dbReference type="Pfam" id="PF00082"/>
    </source>
</evidence>
<dbReference type="Pfam" id="PF00082">
    <property type="entry name" value="Peptidase_S8"/>
    <property type="match status" value="1"/>
</dbReference>
<feature type="signal peptide" evidence="7">
    <location>
        <begin position="1"/>
        <end position="21"/>
    </location>
</feature>
<dbReference type="PROSITE" id="PS00137">
    <property type="entry name" value="SUBTILASE_HIS"/>
    <property type="match status" value="1"/>
</dbReference>
<dbReference type="FunFam" id="3.40.50.200:FF:000007">
    <property type="entry name" value="Subtilisin-like serine protease"/>
    <property type="match status" value="1"/>
</dbReference>
<evidence type="ECO:0000313" key="11">
    <source>
        <dbReference type="Proteomes" id="UP000738359"/>
    </source>
</evidence>
<name>A0A9P6J0L3_MORAP</name>
<evidence type="ECO:0000256" key="7">
    <source>
        <dbReference type="SAM" id="SignalP"/>
    </source>
</evidence>
<proteinExistence type="inferred from homology"/>
<dbReference type="EMBL" id="JAAAHY010001139">
    <property type="protein sequence ID" value="KAF9952241.1"/>
    <property type="molecule type" value="Genomic_DNA"/>
</dbReference>
<dbReference type="SUPFAM" id="SSF54897">
    <property type="entry name" value="Protease propeptides/inhibitors"/>
    <property type="match status" value="1"/>
</dbReference>
<evidence type="ECO:0000256" key="5">
    <source>
        <dbReference type="PROSITE-ProRule" id="PRU01240"/>
    </source>
</evidence>
<dbReference type="CDD" id="cd04077">
    <property type="entry name" value="Peptidases_S8_PCSK9_ProteinaseK_like"/>
    <property type="match status" value="1"/>
</dbReference>
<evidence type="ECO:0000256" key="6">
    <source>
        <dbReference type="RuleBase" id="RU003355"/>
    </source>
</evidence>
<evidence type="ECO:0000313" key="10">
    <source>
        <dbReference type="EMBL" id="KAF9952241.1"/>
    </source>
</evidence>
<organism evidence="10 11">
    <name type="scientific">Mortierella alpina</name>
    <name type="common">Oleaginous fungus</name>
    <name type="synonym">Mortierella renispora</name>
    <dbReference type="NCBI Taxonomy" id="64518"/>
    <lineage>
        <taxon>Eukaryota</taxon>
        <taxon>Fungi</taxon>
        <taxon>Fungi incertae sedis</taxon>
        <taxon>Mucoromycota</taxon>
        <taxon>Mortierellomycotina</taxon>
        <taxon>Mortierellomycetes</taxon>
        <taxon>Mortierellales</taxon>
        <taxon>Mortierellaceae</taxon>
        <taxon>Mortierella</taxon>
    </lineage>
</organism>
<comment type="caution">
    <text evidence="10">The sequence shown here is derived from an EMBL/GenBank/DDBJ whole genome shotgun (WGS) entry which is preliminary data.</text>
</comment>
<dbReference type="GO" id="GO:0005615">
    <property type="term" value="C:extracellular space"/>
    <property type="evidence" value="ECO:0007669"/>
    <property type="project" value="TreeGrafter"/>
</dbReference>
<accession>A0A9P6J0L3</accession>
<dbReference type="Pfam" id="PF05922">
    <property type="entry name" value="Inhibitor_I9"/>
    <property type="match status" value="1"/>
</dbReference>
<evidence type="ECO:0000256" key="1">
    <source>
        <dbReference type="ARBA" id="ARBA00011073"/>
    </source>
</evidence>
<keyword evidence="2 5" id="KW-0645">Protease</keyword>
<dbReference type="OrthoDB" id="206201at2759"/>
<dbReference type="PANTHER" id="PTHR43806">
    <property type="entry name" value="PEPTIDASE S8"/>
    <property type="match status" value="1"/>
</dbReference>
<dbReference type="InterPro" id="IPR000209">
    <property type="entry name" value="Peptidase_S8/S53_dom"/>
</dbReference>
<dbReference type="InterPro" id="IPR015500">
    <property type="entry name" value="Peptidase_S8_subtilisin-rel"/>
</dbReference>
<dbReference type="InterPro" id="IPR023827">
    <property type="entry name" value="Peptidase_S8_Asp-AS"/>
</dbReference>
<keyword evidence="11" id="KW-1185">Reference proteome</keyword>
<evidence type="ECO:0000256" key="3">
    <source>
        <dbReference type="ARBA" id="ARBA00022801"/>
    </source>
</evidence>
<dbReference type="InterPro" id="IPR010259">
    <property type="entry name" value="S8pro/Inhibitor_I9"/>
</dbReference>
<dbReference type="AlphaFoldDB" id="A0A9P6J0L3"/>
<dbReference type="Gene3D" id="3.40.50.200">
    <property type="entry name" value="Peptidase S8/S53 domain"/>
    <property type="match status" value="1"/>
</dbReference>
<dbReference type="InterPro" id="IPR037045">
    <property type="entry name" value="S8pro/Inhibitor_I9_sf"/>
</dbReference>
<evidence type="ECO:0000256" key="2">
    <source>
        <dbReference type="ARBA" id="ARBA00022670"/>
    </source>
</evidence>
<feature type="active site" description="Charge relay system" evidence="5">
    <location>
        <position position="170"/>
    </location>
</feature>
<comment type="similarity">
    <text evidence="1 5 6">Belongs to the peptidase S8 family.</text>
</comment>
<feature type="chain" id="PRO_5040251889" evidence="7">
    <location>
        <begin position="22"/>
        <end position="435"/>
    </location>
</feature>
<dbReference type="InterPro" id="IPR023828">
    <property type="entry name" value="Peptidase_S8_Ser-AS"/>
</dbReference>
<dbReference type="InterPro" id="IPR050131">
    <property type="entry name" value="Peptidase_S8_subtilisin-like"/>
</dbReference>
<sequence>MLLKLTTVAALVLVAASSAAAQFAPCHSDALLAPMFASENAEVIPDSYFVVFKNGIRAQDNSGWVQDLHRRDVSFNGQADPDSGVRHVYDMGSFQGLAGRFSPEVLDEIRRNPDVDYIERDQMVYAFDTQKGAPWGLARISHRKKLTLRSFNKYEYNPKGGKGVTVFVIDTGINSKHKEFEGRASWGKTIPYGDPDSDDNGHGTHCAGTIASKAYGVSKKAEVVAVKVLRSNGSGTMADVIAGIDFAVKSHKSLRTQQGNKYKGSVANMSLGGGKSRPLDSAVSNAIAQGLHFSVAAGNDNRDACDVSPAGVENAITVGASNKYDQKAYFSNYGRCVDVFAPGQDIESTWTGSDSAKNTISGTSMAAPHVAGLVAYYLSLAPQSDSGFNSGPISTKEMKDLLKKTATKDALTGVNRETPNLLIYNSVDKDRFYAW</sequence>
<dbReference type="PROSITE" id="PS51892">
    <property type="entry name" value="SUBTILASE"/>
    <property type="match status" value="1"/>
</dbReference>
<dbReference type="InterPro" id="IPR036852">
    <property type="entry name" value="Peptidase_S8/S53_dom_sf"/>
</dbReference>
<dbReference type="SUPFAM" id="SSF52743">
    <property type="entry name" value="Subtilisin-like"/>
    <property type="match status" value="1"/>
</dbReference>
<dbReference type="PRINTS" id="PR00723">
    <property type="entry name" value="SUBTILISIN"/>
</dbReference>
<keyword evidence="4 5" id="KW-0720">Serine protease</keyword>